<reference evidence="2 3" key="1">
    <citation type="journal article" date="2019" name="Front. Microbiol.">
        <title>Thermoanaerosceptrum fracticalcis gen. nov. sp. nov., a Novel Fumarate-Fermenting Microorganism From a Deep Fractured Carbonate Aquifer of the US Great Basin.</title>
        <authorList>
            <person name="Hamilton-Brehm S.D."/>
            <person name="Stewart L.E."/>
            <person name="Zavarin M."/>
            <person name="Caldwell M."/>
            <person name="Lawson P.A."/>
            <person name="Onstott T.C."/>
            <person name="Grzymski J."/>
            <person name="Neveux I."/>
            <person name="Lollar B.S."/>
            <person name="Russell C.E."/>
            <person name="Moser D.P."/>
        </authorList>
    </citation>
    <scope>NUCLEOTIDE SEQUENCE [LARGE SCALE GENOMIC DNA]</scope>
    <source>
        <strain evidence="2 3">DRI-13</strain>
    </source>
</reference>
<dbReference type="EMBL" id="CP045798">
    <property type="protein sequence ID" value="QNB48126.1"/>
    <property type="molecule type" value="Genomic_DNA"/>
</dbReference>
<dbReference type="RefSeq" id="WP_034420788.1">
    <property type="nucleotide sequence ID" value="NZ_CP045798.1"/>
</dbReference>
<keyword evidence="3" id="KW-1185">Reference proteome</keyword>
<dbReference type="AlphaFoldDB" id="A0A7G6E7S2"/>
<gene>
    <name evidence="2" type="ORF">BR63_18755</name>
</gene>
<keyword evidence="1" id="KW-0812">Transmembrane</keyword>
<dbReference type="KEGG" id="tfr:BR63_18755"/>
<proteinExistence type="predicted"/>
<keyword evidence="1" id="KW-0472">Membrane</keyword>
<evidence type="ECO:0008006" key="4">
    <source>
        <dbReference type="Google" id="ProtNLM"/>
    </source>
</evidence>
<evidence type="ECO:0000313" key="2">
    <source>
        <dbReference type="EMBL" id="QNB48126.1"/>
    </source>
</evidence>
<evidence type="ECO:0000256" key="1">
    <source>
        <dbReference type="SAM" id="Phobius"/>
    </source>
</evidence>
<evidence type="ECO:0000313" key="3">
    <source>
        <dbReference type="Proteomes" id="UP000515847"/>
    </source>
</evidence>
<dbReference type="InterPro" id="IPR025833">
    <property type="entry name" value="GDYXXLXY"/>
</dbReference>
<dbReference type="Proteomes" id="UP000515847">
    <property type="component" value="Chromosome"/>
</dbReference>
<sequence>MLKTLAGNKKYLLILVILLQIGILTAMVVNSYQIIARGDKVTLKVEPLDPRSLFQGDYVILSYPFNNLNLNKVEHDLDLDKINYQQDIYLALEPKGEAWEPVLATQNPARVKDKTYLTGKVLYLRPEPQPILHLKFNIENFFVPEGKGKEIEKQIQEGVVYAQVSVYKGKARVMGLVSK</sequence>
<organism evidence="2 3">
    <name type="scientific">Thermanaerosceptrum fracticalcis</name>
    <dbReference type="NCBI Taxonomy" id="1712410"/>
    <lineage>
        <taxon>Bacteria</taxon>
        <taxon>Bacillati</taxon>
        <taxon>Bacillota</taxon>
        <taxon>Clostridia</taxon>
        <taxon>Eubacteriales</taxon>
        <taxon>Peptococcaceae</taxon>
        <taxon>Thermanaerosceptrum</taxon>
    </lineage>
</organism>
<protein>
    <recommendedName>
        <fullName evidence="4">GDYXXLXY domain-containing protein</fullName>
    </recommendedName>
</protein>
<dbReference type="OrthoDB" id="4868247at2"/>
<dbReference type="Pfam" id="PF14345">
    <property type="entry name" value="GDYXXLXY"/>
    <property type="match status" value="1"/>
</dbReference>
<keyword evidence="1" id="KW-1133">Transmembrane helix</keyword>
<name>A0A7G6E7S2_THEFR</name>
<accession>A0A7G6E7S2</accession>
<feature type="transmembrane region" description="Helical" evidence="1">
    <location>
        <begin position="12"/>
        <end position="32"/>
    </location>
</feature>